<accession>A0A4U1G5K9</accession>
<evidence type="ECO:0000313" key="1">
    <source>
        <dbReference type="EMBL" id="TCC97048.1"/>
    </source>
</evidence>
<reference evidence="1 3" key="1">
    <citation type="submission" date="2019-02" db="EMBL/GenBank/DDBJ databases">
        <title>Pedobacter sp. RP-3-8 sp. nov., isolated from Arctic soil.</title>
        <authorList>
            <person name="Dahal R.H."/>
        </authorList>
    </citation>
    <scope>NUCLEOTIDE SEQUENCE [LARGE SCALE GENOMIC DNA]</scope>
    <source>
        <strain evidence="1 3">RP-3-8</strain>
    </source>
</reference>
<gene>
    <name evidence="2" type="primary">thiS</name>
    <name evidence="1" type="ORF">EZ444_09330</name>
    <name evidence="2" type="ORF">FBD94_15940</name>
</gene>
<dbReference type="Proteomes" id="UP000309594">
    <property type="component" value="Unassembled WGS sequence"/>
</dbReference>
<evidence type="ECO:0000313" key="3">
    <source>
        <dbReference type="Proteomes" id="UP000291117"/>
    </source>
</evidence>
<evidence type="ECO:0000313" key="2">
    <source>
        <dbReference type="EMBL" id="TKC59031.1"/>
    </source>
</evidence>
<dbReference type="InterPro" id="IPR016155">
    <property type="entry name" value="Mopterin_synth/thiamin_S_b"/>
</dbReference>
<dbReference type="SUPFAM" id="SSF54285">
    <property type="entry name" value="MoaD/ThiS"/>
    <property type="match status" value="1"/>
</dbReference>
<dbReference type="EMBL" id="SWDX01000006">
    <property type="protein sequence ID" value="TKC59031.1"/>
    <property type="molecule type" value="Genomic_DNA"/>
</dbReference>
<protein>
    <submittedName>
        <fullName evidence="2">Sulfur carrier protein ThiS</fullName>
    </submittedName>
</protein>
<dbReference type="InterPro" id="IPR010035">
    <property type="entry name" value="Thi_S"/>
</dbReference>
<dbReference type="CDD" id="cd00565">
    <property type="entry name" value="Ubl_ThiS"/>
    <property type="match status" value="1"/>
</dbReference>
<accession>A0A4R0N9Z6</accession>
<sequence>MEITVNQQPHQLKDTCSVEQMLSIVLSGATKGIAVAINQTIVSKSNWSAHLLKEGDQVMLIKATQGG</sequence>
<dbReference type="InterPro" id="IPR012675">
    <property type="entry name" value="Beta-grasp_dom_sf"/>
</dbReference>
<dbReference type="InterPro" id="IPR003749">
    <property type="entry name" value="ThiS/MoaD-like"/>
</dbReference>
<dbReference type="PANTHER" id="PTHR34472">
    <property type="entry name" value="SULFUR CARRIER PROTEIN THIS"/>
    <property type="match status" value="1"/>
</dbReference>
<comment type="caution">
    <text evidence="2">The sequence shown here is derived from an EMBL/GenBank/DDBJ whole genome shotgun (WGS) entry which is preliminary data.</text>
</comment>
<dbReference type="Gene3D" id="3.10.20.30">
    <property type="match status" value="1"/>
</dbReference>
<dbReference type="RefSeq" id="WP_131608460.1">
    <property type="nucleotide sequence ID" value="NZ_SJSM01000004.1"/>
</dbReference>
<dbReference type="Proteomes" id="UP000291117">
    <property type="component" value="Unassembled WGS sequence"/>
</dbReference>
<dbReference type="EMBL" id="SJSM01000004">
    <property type="protein sequence ID" value="TCC97048.1"/>
    <property type="molecule type" value="Genomic_DNA"/>
</dbReference>
<dbReference type="OrthoDB" id="1525151at2"/>
<keyword evidence="3" id="KW-1185">Reference proteome</keyword>
<proteinExistence type="predicted"/>
<dbReference type="PANTHER" id="PTHR34472:SF1">
    <property type="entry name" value="SULFUR CARRIER PROTEIN THIS"/>
    <property type="match status" value="1"/>
</dbReference>
<dbReference type="AlphaFoldDB" id="A0A4U1G5K9"/>
<name>A0A4U1G5K9_9SPHI</name>
<organism evidence="2 4">
    <name type="scientific">Pedobacter hiemivivus</name>
    <dbReference type="NCBI Taxonomy" id="2530454"/>
    <lineage>
        <taxon>Bacteria</taxon>
        <taxon>Pseudomonadati</taxon>
        <taxon>Bacteroidota</taxon>
        <taxon>Sphingobacteriia</taxon>
        <taxon>Sphingobacteriales</taxon>
        <taxon>Sphingobacteriaceae</taxon>
        <taxon>Pedobacter</taxon>
    </lineage>
</organism>
<dbReference type="Pfam" id="PF02597">
    <property type="entry name" value="ThiS"/>
    <property type="match status" value="1"/>
</dbReference>
<reference evidence="2 4" key="2">
    <citation type="submission" date="2019-04" db="EMBL/GenBank/DDBJ databases">
        <title>Pedobacter sp. RP-1-16 sp. nov., isolated from Arctic soil.</title>
        <authorList>
            <person name="Dahal R.H."/>
            <person name="Kim D.-U."/>
        </authorList>
    </citation>
    <scope>NUCLEOTIDE SEQUENCE [LARGE SCALE GENOMIC DNA]</scope>
    <source>
        <strain evidence="2 4">RP-1-16</strain>
    </source>
</reference>
<dbReference type="NCBIfam" id="TIGR01683">
    <property type="entry name" value="thiS"/>
    <property type="match status" value="1"/>
</dbReference>
<evidence type="ECO:0000313" key="4">
    <source>
        <dbReference type="Proteomes" id="UP000309594"/>
    </source>
</evidence>